<dbReference type="Gene3D" id="1.20.120.550">
    <property type="entry name" value="Membrane associated eicosanoid/glutathione metabolism-like domain"/>
    <property type="match status" value="1"/>
</dbReference>
<keyword evidence="2 5" id="KW-0812">Transmembrane</keyword>
<dbReference type="GO" id="GO:0016020">
    <property type="term" value="C:membrane"/>
    <property type="evidence" value="ECO:0007669"/>
    <property type="project" value="UniProtKB-SubCell"/>
</dbReference>
<dbReference type="PANTHER" id="PTHR35371">
    <property type="entry name" value="INNER MEMBRANE PROTEIN"/>
    <property type="match status" value="1"/>
</dbReference>
<proteinExistence type="predicted"/>
<dbReference type="PANTHER" id="PTHR35371:SF2">
    <property type="entry name" value="MAPEG FAMILY PROTEIN"/>
    <property type="match status" value="1"/>
</dbReference>
<dbReference type="EMBL" id="VCAU01000129">
    <property type="protein sequence ID" value="KAF9884244.1"/>
    <property type="molecule type" value="Genomic_DNA"/>
</dbReference>
<comment type="caution">
    <text evidence="6">The sequence shown here is derived from an EMBL/GenBank/DDBJ whole genome shotgun (WGS) entry which is preliminary data.</text>
</comment>
<organism evidence="6 7">
    <name type="scientific">Aspergillus nanangensis</name>
    <dbReference type="NCBI Taxonomy" id="2582783"/>
    <lineage>
        <taxon>Eukaryota</taxon>
        <taxon>Fungi</taxon>
        <taxon>Dikarya</taxon>
        <taxon>Ascomycota</taxon>
        <taxon>Pezizomycotina</taxon>
        <taxon>Eurotiomycetes</taxon>
        <taxon>Eurotiomycetidae</taxon>
        <taxon>Eurotiales</taxon>
        <taxon>Aspergillaceae</taxon>
        <taxon>Aspergillus</taxon>
        <taxon>Aspergillus subgen. Circumdati</taxon>
    </lineage>
</organism>
<feature type="transmembrane region" description="Helical" evidence="5">
    <location>
        <begin position="18"/>
        <end position="38"/>
    </location>
</feature>
<accession>A0AAD4CD23</accession>
<name>A0AAD4CD23_ASPNN</name>
<dbReference type="InterPro" id="IPR023352">
    <property type="entry name" value="MAPEG-like_dom_sf"/>
</dbReference>
<reference evidence="6" key="1">
    <citation type="journal article" date="2019" name="Beilstein J. Org. Chem.">
        <title>Nanangenines: drimane sesquiterpenoids as the dominant metabolite cohort of a novel Australian fungus, Aspergillus nanangensis.</title>
        <authorList>
            <person name="Lacey H.J."/>
            <person name="Gilchrist C.L.M."/>
            <person name="Crombie A."/>
            <person name="Kalaitzis J.A."/>
            <person name="Vuong D."/>
            <person name="Rutledge P.J."/>
            <person name="Turner P."/>
            <person name="Pitt J.I."/>
            <person name="Lacey E."/>
            <person name="Chooi Y.H."/>
            <person name="Piggott A.M."/>
        </authorList>
    </citation>
    <scope>NUCLEOTIDE SEQUENCE</scope>
    <source>
        <strain evidence="6">MST-FP2251</strain>
    </source>
</reference>
<sequence length="168" mass="18176">MRSVAAAIGLTPSPLSTPISNCGPAILIFHFVFAYGILSSRTLKQYYGIDHNVSPREDLNKYGDAAVRDGKLTQSQLNMLRRTEAAHANSVENYTLLVAGITMASVAGVSPQTINAAGLTYTVARVGYAAVYILVDRPALSQLRGITWWVGNLTCLYLLWEAGRLLST</sequence>
<dbReference type="SUPFAM" id="SSF161084">
    <property type="entry name" value="MAPEG domain-like"/>
    <property type="match status" value="1"/>
</dbReference>
<evidence type="ECO:0000313" key="7">
    <source>
        <dbReference type="Proteomes" id="UP001194746"/>
    </source>
</evidence>
<keyword evidence="7" id="KW-1185">Reference proteome</keyword>
<gene>
    <name evidence="6" type="ORF">FE257_001976</name>
</gene>
<reference evidence="6" key="2">
    <citation type="submission" date="2020-02" db="EMBL/GenBank/DDBJ databases">
        <authorList>
            <person name="Gilchrist C.L.M."/>
            <person name="Chooi Y.-H."/>
        </authorList>
    </citation>
    <scope>NUCLEOTIDE SEQUENCE</scope>
    <source>
        <strain evidence="6">MST-FP2251</strain>
    </source>
</reference>
<evidence type="ECO:0000313" key="6">
    <source>
        <dbReference type="EMBL" id="KAF9884244.1"/>
    </source>
</evidence>
<comment type="subcellular location">
    <subcellularLocation>
        <location evidence="1">Membrane</location>
    </subcellularLocation>
</comment>
<keyword evidence="3 5" id="KW-1133">Transmembrane helix</keyword>
<dbReference type="Pfam" id="PF01124">
    <property type="entry name" value="MAPEG"/>
    <property type="match status" value="1"/>
</dbReference>
<evidence type="ECO:0000256" key="1">
    <source>
        <dbReference type="ARBA" id="ARBA00004370"/>
    </source>
</evidence>
<dbReference type="InterPro" id="IPR001129">
    <property type="entry name" value="Membr-assoc_MAPEG"/>
</dbReference>
<dbReference type="AlphaFoldDB" id="A0AAD4CD23"/>
<evidence type="ECO:0000256" key="4">
    <source>
        <dbReference type="ARBA" id="ARBA00023136"/>
    </source>
</evidence>
<keyword evidence="4 5" id="KW-0472">Membrane</keyword>
<evidence type="ECO:0000256" key="5">
    <source>
        <dbReference type="SAM" id="Phobius"/>
    </source>
</evidence>
<protein>
    <submittedName>
        <fullName evidence="6">Uncharacterized protein</fullName>
    </submittedName>
</protein>
<dbReference type="Proteomes" id="UP001194746">
    <property type="component" value="Unassembled WGS sequence"/>
</dbReference>
<evidence type="ECO:0000256" key="3">
    <source>
        <dbReference type="ARBA" id="ARBA00022989"/>
    </source>
</evidence>
<evidence type="ECO:0000256" key="2">
    <source>
        <dbReference type="ARBA" id="ARBA00022692"/>
    </source>
</evidence>